<gene>
    <name evidence="2" type="ORF">Lisr_0865</name>
</gene>
<protein>
    <submittedName>
        <fullName evidence="1">Uncharacterized protein</fullName>
    </submittedName>
</protein>
<dbReference type="EMBL" id="LNYH01000042">
    <property type="protein sequence ID" value="KTD28723.1"/>
    <property type="molecule type" value="Genomic_DNA"/>
</dbReference>
<sequence>MKGNLPDESEKKTDLASNRSSFFGDFKSRLEDVKSGHSVKEYVQNKVIPGLQSAEKDIEKIIGAQLKSPMGGASKANEDGAGQIKKGIEDLGNILENVFTRKHTHTS</sequence>
<organism evidence="1">
    <name type="scientific">Legionella israelensis</name>
    <dbReference type="NCBI Taxonomy" id="454"/>
    <lineage>
        <taxon>Bacteria</taxon>
        <taxon>Pseudomonadati</taxon>
        <taxon>Pseudomonadota</taxon>
        <taxon>Gammaproteobacteria</taxon>
        <taxon>Legionellales</taxon>
        <taxon>Legionellaceae</taxon>
        <taxon>Legionella</taxon>
    </lineage>
</organism>
<proteinExistence type="predicted"/>
<keyword evidence="3" id="KW-1185">Reference proteome</keyword>
<dbReference type="RefSeq" id="WP_058501236.1">
    <property type="nucleotide sequence ID" value="NZ_CAAAJA010000008.1"/>
</dbReference>
<evidence type="ECO:0000313" key="2">
    <source>
        <dbReference type="EMBL" id="KTD28723.1"/>
    </source>
</evidence>
<dbReference type="EMBL" id="AY860663">
    <property type="protein sequence ID" value="AAX56261.1"/>
    <property type="molecule type" value="Genomic_DNA"/>
</dbReference>
<reference evidence="1" key="1">
    <citation type="journal article" date="2005" name="Proc. Natl. Acad. Sci. U.S.A.">
        <title>Coevolution between nonhomologous but functionally similar proteins and their conserved partners in the Legionella pathogenesis system.</title>
        <authorList>
            <person name="Feldman M."/>
            <person name="Zusman T."/>
            <person name="Hagag S."/>
            <person name="Segal G."/>
        </authorList>
    </citation>
    <scope>NUCLEOTIDE SEQUENCE</scope>
</reference>
<evidence type="ECO:0000313" key="3">
    <source>
        <dbReference type="Proteomes" id="UP000054761"/>
    </source>
</evidence>
<reference evidence="2 3" key="2">
    <citation type="submission" date="2015-11" db="EMBL/GenBank/DDBJ databases">
        <title>Genomic analysis of 38 Legionella species identifies large and diverse effector repertoires.</title>
        <authorList>
            <person name="Burstein D."/>
            <person name="Amaro F."/>
            <person name="Zusman T."/>
            <person name="Lifshitz Z."/>
            <person name="Cohen O."/>
            <person name="Gilbert J.A."/>
            <person name="Pupko T."/>
            <person name="Shuman H.A."/>
            <person name="Segal G."/>
        </authorList>
    </citation>
    <scope>NUCLEOTIDE SEQUENCE [LARGE SCALE GENOMIC DNA]</scope>
    <source>
        <strain evidence="2 3">Bercovier 4</strain>
    </source>
</reference>
<name>Q49J15_9GAMM</name>
<accession>Q49J15</accession>
<dbReference type="Proteomes" id="UP000054761">
    <property type="component" value="Unassembled WGS sequence"/>
</dbReference>
<dbReference type="AlphaFoldDB" id="Q49J15"/>
<evidence type="ECO:0000313" key="1">
    <source>
        <dbReference type="EMBL" id="AAX56261.1"/>
    </source>
</evidence>
<dbReference type="PATRIC" id="fig|454.4.peg.930"/>